<dbReference type="AlphaFoldDB" id="A0A4Y7SUL9"/>
<organism evidence="2 3">
    <name type="scientific">Coprinellus micaceus</name>
    <name type="common">Glistening ink-cap mushroom</name>
    <name type="synonym">Coprinus micaceus</name>
    <dbReference type="NCBI Taxonomy" id="71717"/>
    <lineage>
        <taxon>Eukaryota</taxon>
        <taxon>Fungi</taxon>
        <taxon>Dikarya</taxon>
        <taxon>Basidiomycota</taxon>
        <taxon>Agaricomycotina</taxon>
        <taxon>Agaricomycetes</taxon>
        <taxon>Agaricomycetidae</taxon>
        <taxon>Agaricales</taxon>
        <taxon>Agaricineae</taxon>
        <taxon>Psathyrellaceae</taxon>
        <taxon>Coprinellus</taxon>
    </lineage>
</organism>
<feature type="region of interest" description="Disordered" evidence="1">
    <location>
        <begin position="51"/>
        <end position="72"/>
    </location>
</feature>
<comment type="caution">
    <text evidence="2">The sequence shown here is derived from an EMBL/GenBank/DDBJ whole genome shotgun (WGS) entry which is preliminary data.</text>
</comment>
<proteinExistence type="predicted"/>
<dbReference type="Proteomes" id="UP000298030">
    <property type="component" value="Unassembled WGS sequence"/>
</dbReference>
<accession>A0A4Y7SUL9</accession>
<dbReference type="EMBL" id="QPFP01000056">
    <property type="protein sequence ID" value="TEB25550.1"/>
    <property type="molecule type" value="Genomic_DNA"/>
</dbReference>
<keyword evidence="3" id="KW-1185">Reference proteome</keyword>
<name>A0A4Y7SUL9_COPMI</name>
<reference evidence="2 3" key="1">
    <citation type="journal article" date="2019" name="Nat. Ecol. Evol.">
        <title>Megaphylogeny resolves global patterns of mushroom evolution.</title>
        <authorList>
            <person name="Varga T."/>
            <person name="Krizsan K."/>
            <person name="Foldi C."/>
            <person name="Dima B."/>
            <person name="Sanchez-Garcia M."/>
            <person name="Sanchez-Ramirez S."/>
            <person name="Szollosi G.J."/>
            <person name="Szarkandi J.G."/>
            <person name="Papp V."/>
            <person name="Albert L."/>
            <person name="Andreopoulos W."/>
            <person name="Angelini C."/>
            <person name="Antonin V."/>
            <person name="Barry K.W."/>
            <person name="Bougher N.L."/>
            <person name="Buchanan P."/>
            <person name="Buyck B."/>
            <person name="Bense V."/>
            <person name="Catcheside P."/>
            <person name="Chovatia M."/>
            <person name="Cooper J."/>
            <person name="Damon W."/>
            <person name="Desjardin D."/>
            <person name="Finy P."/>
            <person name="Geml J."/>
            <person name="Haridas S."/>
            <person name="Hughes K."/>
            <person name="Justo A."/>
            <person name="Karasinski D."/>
            <person name="Kautmanova I."/>
            <person name="Kiss B."/>
            <person name="Kocsube S."/>
            <person name="Kotiranta H."/>
            <person name="LaButti K.M."/>
            <person name="Lechner B.E."/>
            <person name="Liimatainen K."/>
            <person name="Lipzen A."/>
            <person name="Lukacs Z."/>
            <person name="Mihaltcheva S."/>
            <person name="Morgado L.N."/>
            <person name="Niskanen T."/>
            <person name="Noordeloos M.E."/>
            <person name="Ohm R.A."/>
            <person name="Ortiz-Santana B."/>
            <person name="Ovrebo C."/>
            <person name="Racz N."/>
            <person name="Riley R."/>
            <person name="Savchenko A."/>
            <person name="Shiryaev A."/>
            <person name="Soop K."/>
            <person name="Spirin V."/>
            <person name="Szebenyi C."/>
            <person name="Tomsovsky M."/>
            <person name="Tulloss R.E."/>
            <person name="Uehling J."/>
            <person name="Grigoriev I.V."/>
            <person name="Vagvolgyi C."/>
            <person name="Papp T."/>
            <person name="Martin F.M."/>
            <person name="Miettinen O."/>
            <person name="Hibbett D.S."/>
            <person name="Nagy L.G."/>
        </authorList>
    </citation>
    <scope>NUCLEOTIDE SEQUENCE [LARGE SCALE GENOMIC DNA]</scope>
    <source>
        <strain evidence="2 3">FP101781</strain>
    </source>
</reference>
<evidence type="ECO:0000256" key="1">
    <source>
        <dbReference type="SAM" id="MobiDB-lite"/>
    </source>
</evidence>
<gene>
    <name evidence="2" type="ORF">FA13DRAFT_1738272</name>
</gene>
<protein>
    <submittedName>
        <fullName evidence="2">Uncharacterized protein</fullName>
    </submittedName>
</protein>
<evidence type="ECO:0000313" key="3">
    <source>
        <dbReference type="Proteomes" id="UP000298030"/>
    </source>
</evidence>
<sequence>MQPYTEVIPYHNPGTTGREFTLALVSDEGLRSVEFQVDANVLGDQNLKVKLEGDSVDPGQHNAESLEEGGRV</sequence>
<evidence type="ECO:0000313" key="2">
    <source>
        <dbReference type="EMBL" id="TEB25550.1"/>
    </source>
</evidence>